<evidence type="ECO:0000256" key="1">
    <source>
        <dbReference type="ARBA" id="ARBA00008857"/>
    </source>
</evidence>
<dbReference type="InterPro" id="IPR002104">
    <property type="entry name" value="Integrase_catalytic"/>
</dbReference>
<dbReference type="InterPro" id="IPR050808">
    <property type="entry name" value="Phage_Integrase"/>
</dbReference>
<evidence type="ECO:0000259" key="5">
    <source>
        <dbReference type="PROSITE" id="PS51898"/>
    </source>
</evidence>
<dbReference type="InterPro" id="IPR053876">
    <property type="entry name" value="Phage_int_M"/>
</dbReference>
<dbReference type="InterPro" id="IPR011010">
    <property type="entry name" value="DNA_brk_join_enz"/>
</dbReference>
<proteinExistence type="inferred from homology"/>
<dbReference type="GO" id="GO:0015074">
    <property type="term" value="P:DNA integration"/>
    <property type="evidence" value="ECO:0007669"/>
    <property type="project" value="UniProtKB-KW"/>
</dbReference>
<dbReference type="PROSITE" id="PS51898">
    <property type="entry name" value="TYR_RECOMBINASE"/>
    <property type="match status" value="1"/>
</dbReference>
<evidence type="ECO:0000313" key="6">
    <source>
        <dbReference type="EMBL" id="PYE38719.1"/>
    </source>
</evidence>
<dbReference type="GO" id="GO:0003677">
    <property type="term" value="F:DNA binding"/>
    <property type="evidence" value="ECO:0007669"/>
    <property type="project" value="UniProtKB-KW"/>
</dbReference>
<keyword evidence="2" id="KW-0229">DNA integration</keyword>
<gene>
    <name evidence="6" type="ORF">DFP82_106124</name>
</gene>
<accession>A0A2V4UIN6</accession>
<dbReference type="Pfam" id="PF13356">
    <property type="entry name" value="Arm-DNA-bind_3"/>
    <property type="match status" value="1"/>
</dbReference>
<evidence type="ECO:0000256" key="2">
    <source>
        <dbReference type="ARBA" id="ARBA00022908"/>
    </source>
</evidence>
<dbReference type="PANTHER" id="PTHR30629">
    <property type="entry name" value="PROPHAGE INTEGRASE"/>
    <property type="match status" value="1"/>
</dbReference>
<dbReference type="OrthoDB" id="9795573at2"/>
<evidence type="ECO:0000313" key="7">
    <source>
        <dbReference type="Proteomes" id="UP000247746"/>
    </source>
</evidence>
<dbReference type="Gene3D" id="3.30.160.390">
    <property type="entry name" value="Integrase, DNA-binding domain"/>
    <property type="match status" value="1"/>
</dbReference>
<dbReference type="AlphaFoldDB" id="A0A2V4UIN6"/>
<keyword evidence="3" id="KW-0238">DNA-binding</keyword>
<evidence type="ECO:0000256" key="4">
    <source>
        <dbReference type="ARBA" id="ARBA00023172"/>
    </source>
</evidence>
<dbReference type="InterPro" id="IPR025166">
    <property type="entry name" value="Integrase_DNA_bind_dom"/>
</dbReference>
<organism evidence="6 7">
    <name type="scientific">Psychrobacter fozii</name>
    <dbReference type="NCBI Taxonomy" id="198480"/>
    <lineage>
        <taxon>Bacteria</taxon>
        <taxon>Pseudomonadati</taxon>
        <taxon>Pseudomonadota</taxon>
        <taxon>Gammaproteobacteria</taxon>
        <taxon>Moraxellales</taxon>
        <taxon>Moraxellaceae</taxon>
        <taxon>Psychrobacter</taxon>
    </lineage>
</organism>
<dbReference type="Proteomes" id="UP000247746">
    <property type="component" value="Unassembled WGS sequence"/>
</dbReference>
<dbReference type="Pfam" id="PF22022">
    <property type="entry name" value="Phage_int_M"/>
    <property type="match status" value="1"/>
</dbReference>
<keyword evidence="7" id="KW-1185">Reference proteome</keyword>
<comment type="caution">
    <text evidence="6">The sequence shown here is derived from an EMBL/GenBank/DDBJ whole genome shotgun (WGS) entry which is preliminary data.</text>
</comment>
<name>A0A2V4UIN6_9GAMM</name>
<reference evidence="6 7" key="1">
    <citation type="submission" date="2018-06" db="EMBL/GenBank/DDBJ databases">
        <title>Genomic Encyclopedia of Type Strains, Phase III (KMG-III): the genomes of soil and plant-associated and newly described type strains.</title>
        <authorList>
            <person name="Whitman W."/>
        </authorList>
    </citation>
    <scope>NUCLEOTIDE SEQUENCE [LARGE SCALE GENOMIC DNA]</scope>
    <source>
        <strain evidence="6 7">CECT 5889</strain>
    </source>
</reference>
<dbReference type="GO" id="GO:0006310">
    <property type="term" value="P:DNA recombination"/>
    <property type="evidence" value="ECO:0007669"/>
    <property type="project" value="UniProtKB-KW"/>
</dbReference>
<comment type="similarity">
    <text evidence="1">Belongs to the 'phage' integrase family.</text>
</comment>
<sequence length="424" mass="48208">MAVDNANDINKLECRDKDYSVSVSGVAGLSLRIYPNGKKEYYLRYSHPHIDGKRPRMMLGKIEDISLHEVKYKAETILNTVAKGSDPKAIQQKEQTNKYAHLKNAPFSEIAKAWRDHKTSGRQQGKSKKLSFSESTLKFWDLCLGYMCQEIGDLRMNDITSEMILSVCESIQNNENQATFVGASTRLYTEKVFSFAVARGLCERNVAIDTRGELAPANSGNHLPAITKPDQFATLLKDMSDFRGASKITLEAMNLLPYVFVRSIDLRSMRWDDIDWDNNLWSFSPIKGEGRDDMVSHLVVPLATQVIARLRNMQSITGHKEYVFASMRGSSNAYISKATLVQVFHRLGYKDVQCAHGFRASAKTLLMEQPELRYSDIVTELQLGHRIKDTHGGAYNRLDEIDIRVDMMQDWANYIDELRNNSKK</sequence>
<protein>
    <submittedName>
        <fullName evidence="6">Integrase</fullName>
    </submittedName>
</protein>
<dbReference type="RefSeq" id="WP_110923462.1">
    <property type="nucleotide sequence ID" value="NZ_QJSU01000006.1"/>
</dbReference>
<dbReference type="Pfam" id="PF00589">
    <property type="entry name" value="Phage_integrase"/>
    <property type="match status" value="1"/>
</dbReference>
<dbReference type="SUPFAM" id="SSF56349">
    <property type="entry name" value="DNA breaking-rejoining enzymes"/>
    <property type="match status" value="1"/>
</dbReference>
<dbReference type="Gene3D" id="1.10.150.130">
    <property type="match status" value="1"/>
</dbReference>
<dbReference type="PANTHER" id="PTHR30629:SF2">
    <property type="entry name" value="PROPHAGE INTEGRASE INTS-RELATED"/>
    <property type="match status" value="1"/>
</dbReference>
<feature type="domain" description="Tyr recombinase" evidence="5">
    <location>
        <begin position="222"/>
        <end position="408"/>
    </location>
</feature>
<evidence type="ECO:0000256" key="3">
    <source>
        <dbReference type="ARBA" id="ARBA00023125"/>
    </source>
</evidence>
<dbReference type="InterPro" id="IPR013762">
    <property type="entry name" value="Integrase-like_cat_sf"/>
</dbReference>
<dbReference type="InterPro" id="IPR010998">
    <property type="entry name" value="Integrase_recombinase_N"/>
</dbReference>
<keyword evidence="4" id="KW-0233">DNA recombination</keyword>
<dbReference type="Gene3D" id="1.10.443.10">
    <property type="entry name" value="Intergrase catalytic core"/>
    <property type="match status" value="1"/>
</dbReference>
<dbReference type="InterPro" id="IPR038488">
    <property type="entry name" value="Integrase_DNA-bd_sf"/>
</dbReference>
<dbReference type="CDD" id="cd00801">
    <property type="entry name" value="INT_P4_C"/>
    <property type="match status" value="1"/>
</dbReference>
<dbReference type="EMBL" id="QJSU01000006">
    <property type="protein sequence ID" value="PYE38719.1"/>
    <property type="molecule type" value="Genomic_DNA"/>
</dbReference>